<dbReference type="AlphaFoldDB" id="A0A167CLP1"/>
<keyword evidence="4" id="KW-1185">Reference proteome</keyword>
<feature type="compositionally biased region" description="Basic and acidic residues" evidence="1">
    <location>
        <begin position="471"/>
        <end position="482"/>
    </location>
</feature>
<dbReference type="GeneID" id="30037938"/>
<sequence>MTSDSMASSSFQTIKAASSSTSLARIGALKVRSNSSPVRTPTFLCPTSRGVIPHLSPDNVVKCETTASVGALISVEDFMEKAPQQNSALLKYPGPTRDLFSFPSKFGLALSHRRPVPVPSPQANFDDKVSVMTPEGFKYMTVDMYSEFITKFEPDMVFSIPDIPNLSPGGKPGNNRAQKMLKRTEKWLDELLEQRSKHTTGFEIFAPILPGLAAEFQSNYLQKIKSDARITGISLWNAQAARLSERQAELAKKRDVAKHSGASLDGEAAISTVTSYVKALHEDVSRLAVAYNSGLETPHEVLDLVNSGVDLFVATGINDFTDAGVALDFTFPASEEHPDFGFNLWDPKYATDMTNFGRANRDTVPNTYYRAYVHHLLNAREMTSWVLLQMHNIAVFNRFFEGIQKSIENGTFEQEREKFVKVYGTSEEVQVFRDLYKKKDSVPTVRGYHISYESEVIRRGEGSTQRLNDPPFKKYKEDASQN</sequence>
<dbReference type="GO" id="GO:0006400">
    <property type="term" value="P:tRNA modification"/>
    <property type="evidence" value="ECO:0007669"/>
    <property type="project" value="InterPro"/>
</dbReference>
<dbReference type="RefSeq" id="XP_018734339.1">
    <property type="nucleotide sequence ID" value="XM_018882829.1"/>
</dbReference>
<dbReference type="KEGG" id="slb:AWJ20_86"/>
<dbReference type="Gene3D" id="3.20.20.105">
    <property type="entry name" value="Queuine tRNA-ribosyltransferase-like"/>
    <property type="match status" value="1"/>
</dbReference>
<accession>A0A167CLP1</accession>
<evidence type="ECO:0000256" key="1">
    <source>
        <dbReference type="SAM" id="MobiDB-lite"/>
    </source>
</evidence>
<feature type="region of interest" description="Disordered" evidence="1">
    <location>
        <begin position="460"/>
        <end position="482"/>
    </location>
</feature>
<dbReference type="PANTHER" id="PTHR46064:SF1">
    <property type="entry name" value="QUEUINE TRNA-RIBOSYLTRANSFERASE ACCESSORY SUBUNIT 2"/>
    <property type="match status" value="1"/>
</dbReference>
<evidence type="ECO:0000259" key="2">
    <source>
        <dbReference type="Pfam" id="PF01702"/>
    </source>
</evidence>
<name>A0A167CLP1_9ASCO</name>
<protein>
    <recommendedName>
        <fullName evidence="2">tRNA-guanine(15) transglycosylase-like domain-containing protein</fullName>
    </recommendedName>
</protein>
<dbReference type="Pfam" id="PF01702">
    <property type="entry name" value="TGT"/>
    <property type="match status" value="1"/>
</dbReference>
<evidence type="ECO:0000313" key="3">
    <source>
        <dbReference type="EMBL" id="ANB11862.1"/>
    </source>
</evidence>
<organism evidence="3 4">
    <name type="scientific">Sugiyamaella lignohabitans</name>
    <dbReference type="NCBI Taxonomy" id="796027"/>
    <lineage>
        <taxon>Eukaryota</taxon>
        <taxon>Fungi</taxon>
        <taxon>Dikarya</taxon>
        <taxon>Ascomycota</taxon>
        <taxon>Saccharomycotina</taxon>
        <taxon>Dipodascomycetes</taxon>
        <taxon>Dipodascales</taxon>
        <taxon>Trichomonascaceae</taxon>
        <taxon>Sugiyamaella</taxon>
    </lineage>
</organism>
<dbReference type="InterPro" id="IPR050852">
    <property type="entry name" value="Queuine_tRNA-ribosyltrfase"/>
</dbReference>
<feature type="domain" description="tRNA-guanine(15) transglycosylase-like" evidence="2">
    <location>
        <begin position="24"/>
        <end position="423"/>
    </location>
</feature>
<dbReference type="Proteomes" id="UP000189580">
    <property type="component" value="Chromosome a"/>
</dbReference>
<dbReference type="OrthoDB" id="27601at2759"/>
<reference evidence="3 4" key="1">
    <citation type="submission" date="2016-02" db="EMBL/GenBank/DDBJ databases">
        <title>Complete genome sequence and transcriptome regulation of the pentose utilising yeast Sugiyamaella lignohabitans.</title>
        <authorList>
            <person name="Bellasio M."/>
            <person name="Peymann A."/>
            <person name="Valli M."/>
            <person name="Sipitzky M."/>
            <person name="Graf A."/>
            <person name="Sauer M."/>
            <person name="Marx H."/>
            <person name="Mattanovich D."/>
        </authorList>
    </citation>
    <scope>NUCLEOTIDE SEQUENCE [LARGE SCALE GENOMIC DNA]</scope>
    <source>
        <strain evidence="3 4">CBS 10342</strain>
    </source>
</reference>
<dbReference type="InterPro" id="IPR002616">
    <property type="entry name" value="tRNA_ribo_trans-like"/>
</dbReference>
<dbReference type="PANTHER" id="PTHR46064">
    <property type="entry name" value="QUEUINE TRNA-RIBOSYLTRANSFERASE ACCESSORY SUBUNIT 2"/>
    <property type="match status" value="1"/>
</dbReference>
<dbReference type="SUPFAM" id="SSF51713">
    <property type="entry name" value="tRNA-guanine transglycosylase"/>
    <property type="match status" value="1"/>
</dbReference>
<gene>
    <name evidence="3" type="ORF">AWJ20_86</name>
</gene>
<dbReference type="InterPro" id="IPR036511">
    <property type="entry name" value="TGT-like_sf"/>
</dbReference>
<evidence type="ECO:0000313" key="4">
    <source>
        <dbReference type="Proteomes" id="UP000189580"/>
    </source>
</evidence>
<dbReference type="EMBL" id="CP014501">
    <property type="protein sequence ID" value="ANB11862.1"/>
    <property type="molecule type" value="Genomic_DNA"/>
</dbReference>
<proteinExistence type="predicted"/>